<accession>A0AA47MYB2</accession>
<dbReference type="PROSITE" id="PS51030">
    <property type="entry name" value="NUCLEAR_REC_DBD_2"/>
    <property type="match status" value="1"/>
</dbReference>
<dbReference type="InterPro" id="IPR000536">
    <property type="entry name" value="Nucl_hrmn_rcpt_lig-bd"/>
</dbReference>
<feature type="compositionally biased region" description="Low complexity" evidence="17">
    <location>
        <begin position="160"/>
        <end position="175"/>
    </location>
</feature>
<organism evidence="20 21">
    <name type="scientific">Merluccius polli</name>
    <name type="common">Benguela hake</name>
    <name type="synonym">Merluccius cadenati</name>
    <dbReference type="NCBI Taxonomy" id="89951"/>
    <lineage>
        <taxon>Eukaryota</taxon>
        <taxon>Metazoa</taxon>
        <taxon>Chordata</taxon>
        <taxon>Craniata</taxon>
        <taxon>Vertebrata</taxon>
        <taxon>Euteleostomi</taxon>
        <taxon>Actinopterygii</taxon>
        <taxon>Neopterygii</taxon>
        <taxon>Teleostei</taxon>
        <taxon>Neoteleostei</taxon>
        <taxon>Acanthomorphata</taxon>
        <taxon>Zeiogadaria</taxon>
        <taxon>Gadariae</taxon>
        <taxon>Gadiformes</taxon>
        <taxon>Gadoidei</taxon>
        <taxon>Merlucciidae</taxon>
        <taxon>Merluccius</taxon>
    </lineage>
</organism>
<evidence type="ECO:0000256" key="10">
    <source>
        <dbReference type="ARBA" id="ARBA00023170"/>
    </source>
</evidence>
<keyword evidence="7 16" id="KW-0805">Transcription regulation</keyword>
<dbReference type="FunFam" id="1.10.565.10:FF:000022">
    <property type="entry name" value="Nuclear receptor subfamily 2 group E member 3"/>
    <property type="match status" value="1"/>
</dbReference>
<dbReference type="Gene3D" id="3.30.50.10">
    <property type="entry name" value="Erythroid Transcription Factor GATA-1, subunit A"/>
    <property type="match status" value="1"/>
</dbReference>
<keyword evidence="11 16" id="KW-0539">Nucleus</keyword>
<dbReference type="InterPro" id="IPR013088">
    <property type="entry name" value="Znf_NHR/GATA"/>
</dbReference>
<dbReference type="Pfam" id="PF00104">
    <property type="entry name" value="Hormone_recep"/>
    <property type="match status" value="1"/>
</dbReference>
<feature type="region of interest" description="Disordered" evidence="17">
    <location>
        <begin position="218"/>
        <end position="239"/>
    </location>
</feature>
<keyword evidence="3 16" id="KW-0479">Metal-binding</keyword>
<dbReference type="SMART" id="SM00430">
    <property type="entry name" value="HOLI"/>
    <property type="match status" value="1"/>
</dbReference>
<evidence type="ECO:0000313" key="20">
    <source>
        <dbReference type="EMBL" id="KAK0148887.1"/>
    </source>
</evidence>
<evidence type="ECO:0000256" key="16">
    <source>
        <dbReference type="RuleBase" id="RU004334"/>
    </source>
</evidence>
<evidence type="ECO:0000256" key="14">
    <source>
        <dbReference type="ARBA" id="ARBA00079595"/>
    </source>
</evidence>
<dbReference type="InterPro" id="IPR035500">
    <property type="entry name" value="NHR-like_dom_sf"/>
</dbReference>
<evidence type="ECO:0000256" key="15">
    <source>
        <dbReference type="ARBA" id="ARBA00082944"/>
    </source>
</evidence>
<dbReference type="SMART" id="SM00399">
    <property type="entry name" value="ZnF_C4"/>
    <property type="match status" value="1"/>
</dbReference>
<dbReference type="GO" id="GO:0005634">
    <property type="term" value="C:nucleus"/>
    <property type="evidence" value="ECO:0007669"/>
    <property type="project" value="UniProtKB-SubCell"/>
</dbReference>
<dbReference type="AlphaFoldDB" id="A0AA47MYB2"/>
<dbReference type="Gene3D" id="1.10.565.10">
    <property type="entry name" value="Retinoid X Receptor"/>
    <property type="match status" value="1"/>
</dbReference>
<comment type="similarity">
    <text evidence="16">Belongs to the nuclear hormone receptor family.</text>
</comment>
<evidence type="ECO:0000256" key="5">
    <source>
        <dbReference type="ARBA" id="ARBA00022833"/>
    </source>
</evidence>
<dbReference type="Proteomes" id="UP001174136">
    <property type="component" value="Unassembled WGS sequence"/>
</dbReference>
<feature type="compositionally biased region" description="Low complexity" evidence="17">
    <location>
        <begin position="187"/>
        <end position="197"/>
    </location>
</feature>
<comment type="subcellular location">
    <subcellularLocation>
        <location evidence="1 16">Nucleus</location>
    </subcellularLocation>
</comment>
<evidence type="ECO:0000256" key="6">
    <source>
        <dbReference type="ARBA" id="ARBA00022843"/>
    </source>
</evidence>
<dbReference type="SUPFAM" id="SSF48508">
    <property type="entry name" value="Nuclear receptor ligand-binding domain"/>
    <property type="match status" value="1"/>
</dbReference>
<evidence type="ECO:0000256" key="1">
    <source>
        <dbReference type="ARBA" id="ARBA00004123"/>
    </source>
</evidence>
<evidence type="ECO:0000256" key="17">
    <source>
        <dbReference type="SAM" id="MobiDB-lite"/>
    </source>
</evidence>
<feature type="region of interest" description="Disordered" evidence="17">
    <location>
        <begin position="141"/>
        <end position="199"/>
    </location>
</feature>
<name>A0AA47MYB2_MERPO</name>
<dbReference type="PRINTS" id="PR00398">
    <property type="entry name" value="STRDHORMONER"/>
</dbReference>
<dbReference type="PRINTS" id="PR00047">
    <property type="entry name" value="STROIDFINGER"/>
</dbReference>
<evidence type="ECO:0000256" key="13">
    <source>
        <dbReference type="ARBA" id="ARBA00071097"/>
    </source>
</evidence>
<evidence type="ECO:0000256" key="9">
    <source>
        <dbReference type="ARBA" id="ARBA00023163"/>
    </source>
</evidence>
<evidence type="ECO:0000256" key="4">
    <source>
        <dbReference type="ARBA" id="ARBA00022771"/>
    </source>
</evidence>
<gene>
    <name evidence="20" type="primary">NR2E3_0</name>
    <name evidence="20" type="ORF">N1851_010741</name>
</gene>
<keyword evidence="9 16" id="KW-0804">Transcription</keyword>
<evidence type="ECO:0000259" key="18">
    <source>
        <dbReference type="PROSITE" id="PS51030"/>
    </source>
</evidence>
<dbReference type="PROSITE" id="PS00031">
    <property type="entry name" value="NUCLEAR_REC_DBD_1"/>
    <property type="match status" value="1"/>
</dbReference>
<evidence type="ECO:0000256" key="2">
    <source>
        <dbReference type="ARBA" id="ARBA00022499"/>
    </source>
</evidence>
<feature type="compositionally biased region" description="Acidic residues" evidence="17">
    <location>
        <begin position="219"/>
        <end position="229"/>
    </location>
</feature>
<dbReference type="InterPro" id="IPR001628">
    <property type="entry name" value="Znf_hrmn_rcpt"/>
</dbReference>
<feature type="domain" description="Nuclear receptor" evidence="18">
    <location>
        <begin position="41"/>
        <end position="117"/>
    </location>
</feature>
<dbReference type="EMBL" id="JAOPHQ010001994">
    <property type="protein sequence ID" value="KAK0148887.1"/>
    <property type="molecule type" value="Genomic_DNA"/>
</dbReference>
<sequence>MEEHMSQSNTAYPENIKNLRNQYIADGPQTDKSPLQGKAYGLLCKVCTDSSSGKHYGIYACNGCSGFFKRSVRRRLIYRCQAGTGTCPVDKAHRNQCQACRLKRCLQAGMNKDAVQHERQPRSTAHVSLDSINLDVKEEHLTTAREPASSPPGHSLTSRPLLSPSAGTPPGSSSPENHHYHHHHGLSTTPCRSSSSPRNHHRLMVGLLTAETGAKLEAEDADETIDVTTEEPQSPADDCRLHPLPGPQSVYEISAHLLFMAVKWAKNLPVFSHLPFRDQVILLEEAWSEMFLLSAIQWSLPMDKCPLLSLPDRSPSGQPKASLPTADLHCLRDVFDRFKVLAVDPTEFACLKAIVLFKPETRGLKDPDQVENLQDQSQVLLGQHIHSLHPSQNARFGRLLLLLPSFHFVSSEKIEQMFFRSTIGNTPMEKLLCDMFKN</sequence>
<evidence type="ECO:0000256" key="3">
    <source>
        <dbReference type="ARBA" id="ARBA00022723"/>
    </source>
</evidence>
<keyword evidence="2" id="KW-1017">Isopeptide bond</keyword>
<dbReference type="CDD" id="cd06950">
    <property type="entry name" value="NR_LBD_Tlx_PNR_like"/>
    <property type="match status" value="1"/>
</dbReference>
<keyword evidence="8 16" id="KW-0238">DNA-binding</keyword>
<keyword evidence="4 16" id="KW-0863">Zinc-finger</keyword>
<dbReference type="FunFam" id="3.30.50.10:FF:000028">
    <property type="entry name" value="Nuclear receptor subfamily 2, group E, member 3"/>
    <property type="match status" value="1"/>
</dbReference>
<dbReference type="InterPro" id="IPR050274">
    <property type="entry name" value="Nuclear_hormone_rcpt_NR2"/>
</dbReference>
<dbReference type="GO" id="GO:0008270">
    <property type="term" value="F:zinc ion binding"/>
    <property type="evidence" value="ECO:0007669"/>
    <property type="project" value="UniProtKB-KW"/>
</dbReference>
<dbReference type="GO" id="GO:0003700">
    <property type="term" value="F:DNA-binding transcription factor activity"/>
    <property type="evidence" value="ECO:0007669"/>
    <property type="project" value="InterPro"/>
</dbReference>
<keyword evidence="21" id="KW-1185">Reference proteome</keyword>
<evidence type="ECO:0000256" key="8">
    <source>
        <dbReference type="ARBA" id="ARBA00023125"/>
    </source>
</evidence>
<reference evidence="20" key="1">
    <citation type="journal article" date="2023" name="Front. Mar. Sci.">
        <title>A new Merluccius polli reference genome to investigate the effects of global change in West African waters.</title>
        <authorList>
            <person name="Mateo J.L."/>
            <person name="Blanco-Fernandez C."/>
            <person name="Garcia-Vazquez E."/>
            <person name="Machado-Schiaffino G."/>
        </authorList>
    </citation>
    <scope>NUCLEOTIDE SEQUENCE</scope>
    <source>
        <strain evidence="20">C29</strain>
        <tissue evidence="20">Fin</tissue>
    </source>
</reference>
<dbReference type="PANTHER" id="PTHR24083">
    <property type="entry name" value="NUCLEAR HORMONE RECEPTOR"/>
    <property type="match status" value="1"/>
</dbReference>
<dbReference type="CDD" id="cd06970">
    <property type="entry name" value="NR_DBD_PNR"/>
    <property type="match status" value="1"/>
</dbReference>
<keyword evidence="5 16" id="KW-0862">Zinc</keyword>
<keyword evidence="10 16" id="KW-0675">Receptor</keyword>
<evidence type="ECO:0000256" key="7">
    <source>
        <dbReference type="ARBA" id="ARBA00023015"/>
    </source>
</evidence>
<evidence type="ECO:0000256" key="12">
    <source>
        <dbReference type="ARBA" id="ARBA00053319"/>
    </source>
</evidence>
<dbReference type="GO" id="GO:0045944">
    <property type="term" value="P:positive regulation of transcription by RNA polymerase II"/>
    <property type="evidence" value="ECO:0007669"/>
    <property type="project" value="UniProtKB-ARBA"/>
</dbReference>
<dbReference type="PROSITE" id="PS51843">
    <property type="entry name" value="NR_LBD"/>
    <property type="match status" value="1"/>
</dbReference>
<keyword evidence="6" id="KW-0832">Ubl conjugation</keyword>
<dbReference type="Pfam" id="PF00105">
    <property type="entry name" value="zf-C4"/>
    <property type="match status" value="1"/>
</dbReference>
<evidence type="ECO:0000256" key="11">
    <source>
        <dbReference type="ARBA" id="ARBA00023242"/>
    </source>
</evidence>
<proteinExistence type="inferred from homology"/>
<protein>
    <recommendedName>
        <fullName evidence="13">Photoreceptor-specific nuclear receptor</fullName>
    </recommendedName>
    <alternativeName>
        <fullName evidence="14">Nuclear receptor subfamily 2 group E member 3</fullName>
    </alternativeName>
    <alternativeName>
        <fullName evidence="15">Retina-specific nuclear receptor</fullName>
    </alternativeName>
</protein>
<dbReference type="SUPFAM" id="SSF57716">
    <property type="entry name" value="Glucocorticoid receptor-like (DNA-binding domain)"/>
    <property type="match status" value="1"/>
</dbReference>
<comment type="function">
    <text evidence="12">Orphan nuclear receptor of retinal photoreceptor cells. Transcriptional factor that is an activator of rod development and repressor of cone development. Binds the promoter region of a number of rod- and cone-specific genes, including rhodopsin, M- and S-opsin and rod-specific phosphodiesterase beta subunit. Enhances rhodopsin expression. Represses M- and S-cone opsin expression.</text>
</comment>
<evidence type="ECO:0000259" key="19">
    <source>
        <dbReference type="PROSITE" id="PS51843"/>
    </source>
</evidence>
<evidence type="ECO:0000313" key="21">
    <source>
        <dbReference type="Proteomes" id="UP001174136"/>
    </source>
</evidence>
<comment type="caution">
    <text evidence="20">The sequence shown here is derived from an EMBL/GenBank/DDBJ whole genome shotgun (WGS) entry which is preliminary data.</text>
</comment>
<dbReference type="GO" id="GO:0043565">
    <property type="term" value="F:sequence-specific DNA binding"/>
    <property type="evidence" value="ECO:0007669"/>
    <property type="project" value="InterPro"/>
</dbReference>
<feature type="domain" description="NR LBD" evidence="19">
    <location>
        <begin position="199"/>
        <end position="438"/>
    </location>
</feature>
<dbReference type="InterPro" id="IPR001723">
    <property type="entry name" value="Nuclear_hrmn_rcpt"/>
</dbReference>